<evidence type="ECO:0008006" key="2">
    <source>
        <dbReference type="Google" id="ProtNLM"/>
    </source>
</evidence>
<evidence type="ECO:0000313" key="1">
    <source>
        <dbReference type="EMBL" id="MPM96694.1"/>
    </source>
</evidence>
<dbReference type="AlphaFoldDB" id="A0A645E4J4"/>
<organism evidence="1">
    <name type="scientific">bioreactor metagenome</name>
    <dbReference type="NCBI Taxonomy" id="1076179"/>
    <lineage>
        <taxon>unclassified sequences</taxon>
        <taxon>metagenomes</taxon>
        <taxon>ecological metagenomes</taxon>
    </lineage>
</organism>
<reference evidence="1" key="1">
    <citation type="submission" date="2019-08" db="EMBL/GenBank/DDBJ databases">
        <authorList>
            <person name="Kucharzyk K."/>
            <person name="Murdoch R.W."/>
            <person name="Higgins S."/>
            <person name="Loffler F."/>
        </authorList>
    </citation>
    <scope>NUCLEOTIDE SEQUENCE</scope>
</reference>
<gene>
    <name evidence="1" type="ORF">SDC9_143859</name>
</gene>
<dbReference type="Pfam" id="PF11185">
    <property type="entry name" value="DUF2971"/>
    <property type="match status" value="1"/>
</dbReference>
<proteinExistence type="predicted"/>
<accession>A0A645E4J4</accession>
<dbReference type="EMBL" id="VSSQ01043046">
    <property type="protein sequence ID" value="MPM96694.1"/>
    <property type="molecule type" value="Genomic_DNA"/>
</dbReference>
<name>A0A645E4J4_9ZZZZ</name>
<comment type="caution">
    <text evidence="1">The sequence shown here is derived from an EMBL/GenBank/DDBJ whole genome shotgun (WGS) entry which is preliminary data.</text>
</comment>
<protein>
    <recommendedName>
        <fullName evidence="2">DUF2971 domain-containing protein</fullName>
    </recommendedName>
</protein>
<dbReference type="InterPro" id="IPR021352">
    <property type="entry name" value="DUF2971"/>
</dbReference>
<sequence length="273" mass="31952">MDDLQEQQSQDIQNMGKFIFVSSWTDDSIESIPMWKMYTQKHEGVRIKLAVNPFKTYTTTAEEISKELYFPVKEDYINKDIFEKQLIVSSKEIFNDSYTLDNYIIGDQLQKVTYTDDIDILNPKLLNLNDDFNLNLDKLGINKNKYWSFQKEWRYRLMIQPVSSKIIPSTCIKNAFENINRLSTLSKITNALIRNQVIYPQKLDGFQKDIKKGIAALPFDYYDLKISDDAFNTMEIMLAPDISESSEDIINMLVEKYSPNAKIIRSNLDKQIR</sequence>